<organism evidence="11 12">
    <name type="scientific">Olea europaea subsp. europaea</name>
    <dbReference type="NCBI Taxonomy" id="158383"/>
    <lineage>
        <taxon>Eukaryota</taxon>
        <taxon>Viridiplantae</taxon>
        <taxon>Streptophyta</taxon>
        <taxon>Embryophyta</taxon>
        <taxon>Tracheophyta</taxon>
        <taxon>Spermatophyta</taxon>
        <taxon>Magnoliopsida</taxon>
        <taxon>eudicotyledons</taxon>
        <taxon>Gunneridae</taxon>
        <taxon>Pentapetalae</taxon>
        <taxon>asterids</taxon>
        <taxon>lamiids</taxon>
        <taxon>Lamiales</taxon>
        <taxon>Oleaceae</taxon>
        <taxon>Oleeae</taxon>
        <taxon>Olea</taxon>
    </lineage>
</organism>
<feature type="domain" description="AP2/ERF" evidence="10">
    <location>
        <begin position="159"/>
        <end position="217"/>
    </location>
</feature>
<dbReference type="SMART" id="SM00380">
    <property type="entry name" value="AP2"/>
    <property type="match status" value="2"/>
</dbReference>
<dbReference type="FunFam" id="3.30.730.10:FF:000002">
    <property type="entry name" value="AP2-like ethylene-responsive transcription factor"/>
    <property type="match status" value="1"/>
</dbReference>
<dbReference type="CDD" id="cd00018">
    <property type="entry name" value="AP2"/>
    <property type="match status" value="2"/>
</dbReference>
<evidence type="ECO:0000256" key="5">
    <source>
        <dbReference type="ARBA" id="ARBA00023159"/>
    </source>
</evidence>
<dbReference type="Gramene" id="OE9A039756T2">
    <property type="protein sequence ID" value="OE9A039756C2"/>
    <property type="gene ID" value="OE9A039756"/>
</dbReference>
<evidence type="ECO:0000256" key="4">
    <source>
        <dbReference type="ARBA" id="ARBA00023125"/>
    </source>
</evidence>
<dbReference type="InterPro" id="IPR016177">
    <property type="entry name" value="DNA-bd_dom_sf"/>
</dbReference>
<evidence type="ECO:0000313" key="12">
    <source>
        <dbReference type="Proteomes" id="UP000594638"/>
    </source>
</evidence>
<comment type="subcellular location">
    <subcellularLocation>
        <location evidence="1">Nucleus</location>
    </subcellularLocation>
</comment>
<keyword evidence="5" id="KW-0010">Activator</keyword>
<dbReference type="PANTHER" id="PTHR32467:SF97">
    <property type="entry name" value="ETHYLENE-RESPONSIVE TRANSCRIPTION FACTOR WRI1"/>
    <property type="match status" value="1"/>
</dbReference>
<evidence type="ECO:0000256" key="7">
    <source>
        <dbReference type="ARBA" id="ARBA00023242"/>
    </source>
</evidence>
<dbReference type="PROSITE" id="PS51032">
    <property type="entry name" value="AP2_ERF"/>
    <property type="match status" value="2"/>
</dbReference>
<evidence type="ECO:0000256" key="1">
    <source>
        <dbReference type="ARBA" id="ARBA00004123"/>
    </source>
</evidence>
<dbReference type="AlphaFoldDB" id="A0A8S0PJ44"/>
<dbReference type="GO" id="GO:0003677">
    <property type="term" value="F:DNA binding"/>
    <property type="evidence" value="ECO:0007669"/>
    <property type="project" value="UniProtKB-KW"/>
</dbReference>
<evidence type="ECO:0000256" key="8">
    <source>
        <dbReference type="ARBA" id="ARBA00037973"/>
    </source>
</evidence>
<feature type="compositionally biased region" description="Low complexity" evidence="9">
    <location>
        <begin position="12"/>
        <end position="27"/>
    </location>
</feature>
<keyword evidence="3" id="KW-0805">Transcription regulation</keyword>
<evidence type="ECO:0000313" key="11">
    <source>
        <dbReference type="EMBL" id="CAA2953882.1"/>
    </source>
</evidence>
<feature type="region of interest" description="Disordered" evidence="9">
    <location>
        <begin position="399"/>
        <end position="426"/>
    </location>
</feature>
<feature type="compositionally biased region" description="Basic residues" evidence="9">
    <location>
        <begin position="29"/>
        <end position="40"/>
    </location>
</feature>
<gene>
    <name evidence="11" type="ORF">OLEA9_A039756</name>
</gene>
<name>A0A8S0PJ44_OLEEU</name>
<dbReference type="EMBL" id="CACTIH010000101">
    <property type="protein sequence ID" value="CAA2953882.1"/>
    <property type="molecule type" value="Genomic_DNA"/>
</dbReference>
<feature type="compositionally biased region" description="Pro residues" evidence="9">
    <location>
        <begin position="1"/>
        <end position="11"/>
    </location>
</feature>
<dbReference type="Proteomes" id="UP000594638">
    <property type="component" value="Unassembled WGS sequence"/>
</dbReference>
<dbReference type="PROSITE" id="PS51257">
    <property type="entry name" value="PROKAR_LIPOPROTEIN"/>
    <property type="match status" value="1"/>
</dbReference>
<evidence type="ECO:0000256" key="2">
    <source>
        <dbReference type="ARBA" id="ARBA00022737"/>
    </source>
</evidence>
<keyword evidence="12" id="KW-1185">Reference proteome</keyword>
<feature type="region of interest" description="Disordered" evidence="9">
    <location>
        <begin position="1"/>
        <end position="59"/>
    </location>
</feature>
<evidence type="ECO:0000259" key="10">
    <source>
        <dbReference type="PROSITE" id="PS51032"/>
    </source>
</evidence>
<feature type="compositionally biased region" description="Polar residues" evidence="9">
    <location>
        <begin position="42"/>
        <end position="56"/>
    </location>
</feature>
<dbReference type="GO" id="GO:0005634">
    <property type="term" value="C:nucleus"/>
    <property type="evidence" value="ECO:0007669"/>
    <property type="project" value="UniProtKB-SubCell"/>
</dbReference>
<keyword evidence="2" id="KW-0677">Repeat</keyword>
<accession>A0A8S0PJ44</accession>
<evidence type="ECO:0000256" key="3">
    <source>
        <dbReference type="ARBA" id="ARBA00023015"/>
    </source>
</evidence>
<dbReference type="GO" id="GO:0003700">
    <property type="term" value="F:DNA-binding transcription factor activity"/>
    <property type="evidence" value="ECO:0007669"/>
    <property type="project" value="InterPro"/>
</dbReference>
<keyword evidence="7" id="KW-0539">Nucleus</keyword>
<dbReference type="PANTHER" id="PTHR32467">
    <property type="entry name" value="AP2-LIKE ETHYLENE-RESPONSIVE TRANSCRIPTION FACTOR"/>
    <property type="match status" value="1"/>
</dbReference>
<evidence type="ECO:0000256" key="9">
    <source>
        <dbReference type="SAM" id="MobiDB-lite"/>
    </source>
</evidence>
<keyword evidence="4" id="KW-0238">DNA-binding</keyword>
<evidence type="ECO:0000256" key="6">
    <source>
        <dbReference type="ARBA" id="ARBA00023163"/>
    </source>
</evidence>
<dbReference type="InterPro" id="IPR001471">
    <property type="entry name" value="AP2/ERF_dom"/>
</dbReference>
<reference evidence="11 12" key="1">
    <citation type="submission" date="2019-12" db="EMBL/GenBank/DDBJ databases">
        <authorList>
            <person name="Alioto T."/>
            <person name="Alioto T."/>
            <person name="Gomez Garrido J."/>
        </authorList>
    </citation>
    <scope>NUCLEOTIDE SEQUENCE [LARGE SCALE GENOMIC DNA]</scope>
</reference>
<dbReference type="OrthoDB" id="207175at2759"/>
<sequence>MKRPHPPPPPSYSSASSSSSSSCINSPKTQKKSQPKRVRPNKIQNAAADSNKSRSSVFRGVTRHRWTGRFEAHLWDKSTWNNIQNKKGKQIYLGAYDNEESAARTYDLAALKYWGPSTPLNFPLEMYSTETEEMQKMTKEEYLASLRRQSSGFSRGVSKYRGVARHHHNGRWEARIGRVSGNKYLYLGTFSTQEEAAAAYDRAAIEFRGPNAVTNFDISKYTDKLKTFTPEVQVNQEDVQATNQETSETSEVVPQMQGDETIDQGTSELVPQTQGDEAIDHQYHQEEEYNQMVQPSDSNLELIDSMDLDVMAMMDATEGIEYCWDNLCFDLDLYSLQIPNDPLENNELLGLFEEKGFEDDIGSIFDNSFDGNDFLQDTMSGSSARSNGVEANILVGQSEKGRDASITSSSPPPLPSTTTSVGGNIE</sequence>
<comment type="similarity">
    <text evidence="8">Belongs to the AP2/ERF transcription factor family. AP2 subfamily.</text>
</comment>
<dbReference type="SUPFAM" id="SSF54171">
    <property type="entry name" value="DNA-binding domain"/>
    <property type="match status" value="2"/>
</dbReference>
<dbReference type="Gene3D" id="3.30.730.10">
    <property type="entry name" value="AP2/ERF domain"/>
    <property type="match status" value="2"/>
</dbReference>
<dbReference type="FunFam" id="3.30.730.10:FF:000004">
    <property type="entry name" value="AP2-like ethylene-responsive transcription factor"/>
    <property type="match status" value="1"/>
</dbReference>
<proteinExistence type="inferred from homology"/>
<protein>
    <submittedName>
        <fullName evidence="11">Ethylene-responsive transcription factor WRI1</fullName>
    </submittedName>
</protein>
<comment type="caution">
    <text evidence="11">The sequence shown here is derived from an EMBL/GenBank/DDBJ whole genome shotgun (WGS) entry which is preliminary data.</text>
</comment>
<feature type="domain" description="AP2/ERF" evidence="10">
    <location>
        <begin position="57"/>
        <end position="123"/>
    </location>
</feature>
<keyword evidence="6" id="KW-0804">Transcription</keyword>
<dbReference type="InterPro" id="IPR036955">
    <property type="entry name" value="AP2/ERF_dom_sf"/>
</dbReference>
<dbReference type="Pfam" id="PF00847">
    <property type="entry name" value="AP2"/>
    <property type="match status" value="2"/>
</dbReference>
<dbReference type="PRINTS" id="PR00367">
    <property type="entry name" value="ETHRSPELEMNT"/>
</dbReference>